<dbReference type="InterPro" id="IPR035914">
    <property type="entry name" value="Sperma_CUB_dom_sf"/>
</dbReference>
<dbReference type="InterPro" id="IPR000859">
    <property type="entry name" value="CUB_dom"/>
</dbReference>
<name>A0A238BQ78_9BILA</name>
<feature type="domain" description="CUB" evidence="3">
    <location>
        <begin position="136"/>
        <end position="200"/>
    </location>
</feature>
<comment type="caution">
    <text evidence="2">Lacks conserved residue(s) required for the propagation of feature annotation.</text>
</comment>
<dbReference type="Gene3D" id="2.60.120.290">
    <property type="entry name" value="Spermadhesin, CUB domain"/>
    <property type="match status" value="2"/>
</dbReference>
<keyword evidence="5" id="KW-1185">Reference proteome</keyword>
<evidence type="ECO:0000313" key="5">
    <source>
        <dbReference type="Proteomes" id="UP000242913"/>
    </source>
</evidence>
<evidence type="ECO:0000313" key="4">
    <source>
        <dbReference type="EMBL" id="OZC07402.1"/>
    </source>
</evidence>
<evidence type="ECO:0000259" key="3">
    <source>
        <dbReference type="PROSITE" id="PS01180"/>
    </source>
</evidence>
<dbReference type="CDD" id="cd00041">
    <property type="entry name" value="CUB"/>
    <property type="match status" value="2"/>
</dbReference>
<evidence type="ECO:0000256" key="1">
    <source>
        <dbReference type="ARBA" id="ARBA00023157"/>
    </source>
</evidence>
<dbReference type="SUPFAM" id="SSF49854">
    <property type="entry name" value="Spermadhesin, CUB domain"/>
    <property type="match status" value="2"/>
</dbReference>
<dbReference type="PROSITE" id="PS01180">
    <property type="entry name" value="CUB"/>
    <property type="match status" value="2"/>
</dbReference>
<dbReference type="EMBL" id="KZ270033">
    <property type="protein sequence ID" value="OZC07402.1"/>
    <property type="molecule type" value="Genomic_DNA"/>
</dbReference>
<dbReference type="InterPro" id="IPR052129">
    <property type="entry name" value="Spermadhesin-Link_domain"/>
</dbReference>
<protein>
    <submittedName>
        <fullName evidence="4">CUB domain protein</fullName>
    </submittedName>
</protein>
<dbReference type="Pfam" id="PF00431">
    <property type="entry name" value="CUB"/>
    <property type="match status" value="2"/>
</dbReference>
<dbReference type="Proteomes" id="UP000242913">
    <property type="component" value="Unassembled WGS sequence"/>
</dbReference>
<accession>A0A238BQ78</accession>
<keyword evidence="1" id="KW-1015">Disulfide bond</keyword>
<proteinExistence type="predicted"/>
<dbReference type="SMART" id="SM00042">
    <property type="entry name" value="CUB"/>
    <property type="match status" value="1"/>
</dbReference>
<reference evidence="4 5" key="1">
    <citation type="submission" date="2015-12" db="EMBL/GenBank/DDBJ databases">
        <title>Draft genome of the nematode, Onchocerca flexuosa.</title>
        <authorList>
            <person name="Mitreva M."/>
        </authorList>
    </citation>
    <scope>NUCLEOTIDE SEQUENCE [LARGE SCALE GENOMIC DNA]</scope>
    <source>
        <strain evidence="4">Red Deer</strain>
    </source>
</reference>
<dbReference type="AlphaFoldDB" id="A0A238BQ78"/>
<dbReference type="PANTHER" id="PTHR46908">
    <property type="entry name" value="CUBILIN-LIKE PROTEIN"/>
    <property type="match status" value="1"/>
</dbReference>
<sequence length="200" mass="22651">MNYWTNSGPRNQIFNDTITIAKFVHFCGETMMKEFGELRLDGTGTVCQWRIIAAFGEFIVLNISTLDLPSPKHDCASERDNYLIIRDGHYTGSPILDKLCGGVISRTIFSTGNRLFIQAQTSYPLSSIFAHYIAVCGGHIFGDIGTIQSPRYPESYMPDEECKWLITVQEGYQVALTFQFFSVSFSYQLLVIKNDKINEN</sequence>
<dbReference type="OrthoDB" id="5837385at2759"/>
<dbReference type="PANTHER" id="PTHR46908:SF8">
    <property type="entry name" value="C-TYPE LECTIN DOMAIN-CONTAINING PROTEIN"/>
    <property type="match status" value="1"/>
</dbReference>
<gene>
    <name evidence="4" type="ORF">X798_05630</name>
</gene>
<organism evidence="4 5">
    <name type="scientific">Onchocerca flexuosa</name>
    <dbReference type="NCBI Taxonomy" id="387005"/>
    <lineage>
        <taxon>Eukaryota</taxon>
        <taxon>Metazoa</taxon>
        <taxon>Ecdysozoa</taxon>
        <taxon>Nematoda</taxon>
        <taxon>Chromadorea</taxon>
        <taxon>Rhabditida</taxon>
        <taxon>Spirurina</taxon>
        <taxon>Spiruromorpha</taxon>
        <taxon>Filarioidea</taxon>
        <taxon>Onchocercidae</taxon>
        <taxon>Onchocerca</taxon>
    </lineage>
</organism>
<feature type="domain" description="CUB" evidence="3">
    <location>
        <begin position="27"/>
        <end position="135"/>
    </location>
</feature>
<evidence type="ECO:0000256" key="2">
    <source>
        <dbReference type="PROSITE-ProRule" id="PRU00059"/>
    </source>
</evidence>